<evidence type="ECO:0000256" key="3">
    <source>
        <dbReference type="ARBA" id="ARBA00012054"/>
    </source>
</evidence>
<evidence type="ECO:0000313" key="11">
    <source>
        <dbReference type="EMBL" id="WLR99859.1"/>
    </source>
</evidence>
<keyword evidence="12" id="KW-1185">Reference proteome</keyword>
<dbReference type="AlphaFoldDB" id="A0AA50HAC0"/>
<reference evidence="11 12" key="1">
    <citation type="submission" date="2023-08" db="EMBL/GenBank/DDBJ databases">
        <title>Pathogen: clinical or host-associated sample.</title>
        <authorList>
            <person name="Hergert J."/>
            <person name="Casey R."/>
            <person name="Wagner J."/>
            <person name="Young E.L."/>
            <person name="Oakeson K.F."/>
        </authorList>
    </citation>
    <scope>NUCLEOTIDE SEQUENCE [LARGE SCALE GENOMIC DNA]</scope>
    <source>
        <strain evidence="11 12">1760953</strain>
        <plasmid evidence="11 12">unnamed1</plasmid>
    </source>
</reference>
<dbReference type="SUPFAM" id="SSF52540">
    <property type="entry name" value="P-loop containing nucleoside triphosphate hydrolases"/>
    <property type="match status" value="1"/>
</dbReference>
<dbReference type="CDD" id="cd02021">
    <property type="entry name" value="GntK"/>
    <property type="match status" value="1"/>
</dbReference>
<dbReference type="Pfam" id="PF13671">
    <property type="entry name" value="AAA_33"/>
    <property type="match status" value="1"/>
</dbReference>
<dbReference type="InterPro" id="IPR027417">
    <property type="entry name" value="P-loop_NTPase"/>
</dbReference>
<sequence length="184" mass="19924">MSMAVSRPRSETPRRIVLMGVAGSGKSAVGAALAARLGARYLDGDDLHPQANIEKMSRGEPLTDEDRWPWLTLVGRKLAKPESILIIGCSALKRRYRDHIRAEAGAPVTFVHLAGSRELITRRMGARARHFMPTSLIDSQFSALEPPEADESAVTVDIDAPLDVLVGTIATRLEEATRDDAGNG</sequence>
<comment type="catalytic activity">
    <reaction evidence="9 10">
        <text>D-gluconate + ATP = 6-phospho-D-gluconate + ADP + H(+)</text>
        <dbReference type="Rhea" id="RHEA:19433"/>
        <dbReference type="ChEBI" id="CHEBI:15378"/>
        <dbReference type="ChEBI" id="CHEBI:18391"/>
        <dbReference type="ChEBI" id="CHEBI:30616"/>
        <dbReference type="ChEBI" id="CHEBI:58759"/>
        <dbReference type="ChEBI" id="CHEBI:456216"/>
        <dbReference type="EC" id="2.7.1.12"/>
    </reaction>
</comment>
<geneLocation type="plasmid" evidence="11 12">
    <name>unnamed1</name>
</geneLocation>
<keyword evidence="5 10" id="KW-0547">Nucleotide-binding</keyword>
<protein>
    <recommendedName>
        <fullName evidence="3 10">Gluconokinase</fullName>
        <ecNumber evidence="3 10">2.7.1.12</ecNumber>
    </recommendedName>
</protein>
<evidence type="ECO:0000256" key="8">
    <source>
        <dbReference type="ARBA" id="ARBA00023064"/>
    </source>
</evidence>
<evidence type="ECO:0000256" key="9">
    <source>
        <dbReference type="ARBA" id="ARBA00048090"/>
    </source>
</evidence>
<dbReference type="GO" id="GO:0046316">
    <property type="term" value="F:gluconokinase activity"/>
    <property type="evidence" value="ECO:0007669"/>
    <property type="project" value="UniProtKB-EC"/>
</dbReference>
<name>A0AA50HAC0_9HYPH</name>
<dbReference type="GO" id="GO:0005524">
    <property type="term" value="F:ATP binding"/>
    <property type="evidence" value="ECO:0007669"/>
    <property type="project" value="UniProtKB-KW"/>
</dbReference>
<proteinExistence type="inferred from homology"/>
<keyword evidence="4 10" id="KW-0808">Transferase</keyword>
<comment type="pathway">
    <text evidence="1">Carbohydrate acid metabolism.</text>
</comment>
<keyword evidence="7 10" id="KW-0067">ATP-binding</keyword>
<dbReference type="EMBL" id="CP132303">
    <property type="protein sequence ID" value="WLR99859.1"/>
    <property type="molecule type" value="Genomic_DNA"/>
</dbReference>
<dbReference type="PANTHER" id="PTHR43442:SF3">
    <property type="entry name" value="GLUCONOKINASE-RELATED"/>
    <property type="match status" value="1"/>
</dbReference>
<dbReference type="NCBIfam" id="TIGR01313">
    <property type="entry name" value="therm_gnt_kin"/>
    <property type="match status" value="1"/>
</dbReference>
<dbReference type="GO" id="GO:0005737">
    <property type="term" value="C:cytoplasm"/>
    <property type="evidence" value="ECO:0007669"/>
    <property type="project" value="TreeGrafter"/>
</dbReference>
<evidence type="ECO:0000313" key="12">
    <source>
        <dbReference type="Proteomes" id="UP001234585"/>
    </source>
</evidence>
<dbReference type="EC" id="2.7.1.12" evidence="3 10"/>
<dbReference type="RefSeq" id="WP_306039210.1">
    <property type="nucleotide sequence ID" value="NZ_CP132303.1"/>
</dbReference>
<keyword evidence="8" id="KW-0311">Gluconate utilization</keyword>
<dbReference type="Proteomes" id="UP001234585">
    <property type="component" value="Plasmid unnamed1"/>
</dbReference>
<evidence type="ECO:0000256" key="7">
    <source>
        <dbReference type="ARBA" id="ARBA00022840"/>
    </source>
</evidence>
<keyword evidence="6 10" id="KW-0418">Kinase</keyword>
<dbReference type="InterPro" id="IPR006001">
    <property type="entry name" value="Therm_gnt_kin"/>
</dbReference>
<dbReference type="Gene3D" id="3.40.50.300">
    <property type="entry name" value="P-loop containing nucleotide triphosphate hydrolases"/>
    <property type="match status" value="1"/>
</dbReference>
<comment type="similarity">
    <text evidence="2 10">Belongs to the gluconokinase GntK/GntV family.</text>
</comment>
<keyword evidence="11" id="KW-0614">Plasmid</keyword>
<dbReference type="FunFam" id="3.40.50.300:FF:000522">
    <property type="entry name" value="Gluconokinase"/>
    <property type="match status" value="1"/>
</dbReference>
<organism evidence="11 12">
    <name type="scientific">Shinella sumterensis</name>
    <dbReference type="NCBI Taxonomy" id="1967501"/>
    <lineage>
        <taxon>Bacteria</taxon>
        <taxon>Pseudomonadati</taxon>
        <taxon>Pseudomonadota</taxon>
        <taxon>Alphaproteobacteria</taxon>
        <taxon>Hyphomicrobiales</taxon>
        <taxon>Rhizobiaceae</taxon>
        <taxon>Shinella</taxon>
    </lineage>
</organism>
<evidence type="ECO:0000256" key="1">
    <source>
        <dbReference type="ARBA" id="ARBA00004761"/>
    </source>
</evidence>
<evidence type="ECO:0000256" key="2">
    <source>
        <dbReference type="ARBA" id="ARBA00008420"/>
    </source>
</evidence>
<dbReference type="PANTHER" id="PTHR43442">
    <property type="entry name" value="GLUCONOKINASE-RELATED"/>
    <property type="match status" value="1"/>
</dbReference>
<accession>A0AA50HAC0</accession>
<evidence type="ECO:0000256" key="6">
    <source>
        <dbReference type="ARBA" id="ARBA00022777"/>
    </source>
</evidence>
<dbReference type="GO" id="GO:0019521">
    <property type="term" value="P:D-gluconate metabolic process"/>
    <property type="evidence" value="ECO:0007669"/>
    <property type="project" value="UniProtKB-KW"/>
</dbReference>
<evidence type="ECO:0000256" key="5">
    <source>
        <dbReference type="ARBA" id="ARBA00022741"/>
    </source>
</evidence>
<evidence type="ECO:0000256" key="10">
    <source>
        <dbReference type="RuleBase" id="RU363066"/>
    </source>
</evidence>
<evidence type="ECO:0000256" key="4">
    <source>
        <dbReference type="ARBA" id="ARBA00022679"/>
    </source>
</evidence>
<gene>
    <name evidence="11" type="ORF">Q9313_24175</name>
</gene>